<reference evidence="1 2" key="1">
    <citation type="journal article" date="2018" name="AMB Express">
        <title>Occurrence and significance of pathogenicity and fitness islands in environmental vibrios.</title>
        <authorList>
            <person name="Klein S."/>
            <person name="Pipes S."/>
            <person name="Lovell C.R."/>
        </authorList>
    </citation>
    <scope>NUCLEOTIDE SEQUENCE [LARGE SCALE GENOMIC DNA]</scope>
    <source>
        <strain evidence="1 2">JBS-8-11-1</strain>
    </source>
</reference>
<evidence type="ECO:0000313" key="1">
    <source>
        <dbReference type="EMBL" id="RPB35698.1"/>
    </source>
</evidence>
<proteinExistence type="predicted"/>
<protein>
    <submittedName>
        <fullName evidence="1">Uncharacterized protein</fullName>
    </submittedName>
</protein>
<organism evidence="1 2">
    <name type="scientific">Vibrio diabolicus</name>
    <dbReference type="NCBI Taxonomy" id="50719"/>
    <lineage>
        <taxon>Bacteria</taxon>
        <taxon>Pseudomonadati</taxon>
        <taxon>Pseudomonadota</taxon>
        <taxon>Gammaproteobacteria</taxon>
        <taxon>Vibrionales</taxon>
        <taxon>Vibrionaceae</taxon>
        <taxon>Vibrio</taxon>
        <taxon>Vibrio diabolicus subgroup</taxon>
    </lineage>
</organism>
<dbReference type="Proteomes" id="UP000283878">
    <property type="component" value="Unassembled WGS sequence"/>
</dbReference>
<gene>
    <name evidence="1" type="ORF">CYQ91_19790</name>
</gene>
<name>A0AAX1XIJ9_9VIBR</name>
<sequence length="68" mass="7730">MIFIVTDNEDELPGIIDLKLRLVNSKAAIIALKGLNLHSKNFEVIDKCIHIFVNLFMDLSTSSIFHLF</sequence>
<accession>A0AAX1XIJ9</accession>
<evidence type="ECO:0000313" key="2">
    <source>
        <dbReference type="Proteomes" id="UP000283878"/>
    </source>
</evidence>
<comment type="caution">
    <text evidence="1">The sequence shown here is derived from an EMBL/GenBank/DDBJ whole genome shotgun (WGS) entry which is preliminary data.</text>
</comment>
<dbReference type="EMBL" id="PKPZ01000020">
    <property type="protein sequence ID" value="RPB35698.1"/>
    <property type="molecule type" value="Genomic_DNA"/>
</dbReference>
<dbReference type="AlphaFoldDB" id="A0AAX1XIJ9"/>